<dbReference type="EMBL" id="SODA01000005">
    <property type="protein sequence ID" value="TDW06492.1"/>
    <property type="molecule type" value="Genomic_DNA"/>
</dbReference>
<dbReference type="RefSeq" id="WP_166668471.1">
    <property type="nucleotide sequence ID" value="NZ_QLME01000001.1"/>
</dbReference>
<protein>
    <submittedName>
        <fullName evidence="1">Uncharacterized protein</fullName>
    </submittedName>
</protein>
<dbReference type="Proteomes" id="UP000294697">
    <property type="component" value="Unassembled WGS sequence"/>
</dbReference>
<accession>A0A4R7Z9I4</accession>
<dbReference type="AlphaFoldDB" id="A0A4R7Z9I4"/>
<organism evidence="1 2">
    <name type="scientific">Halanaerobium saccharolyticum</name>
    <dbReference type="NCBI Taxonomy" id="43595"/>
    <lineage>
        <taxon>Bacteria</taxon>
        <taxon>Bacillati</taxon>
        <taxon>Bacillota</taxon>
        <taxon>Clostridia</taxon>
        <taxon>Halanaerobiales</taxon>
        <taxon>Halanaerobiaceae</taxon>
        <taxon>Halanaerobium</taxon>
    </lineage>
</organism>
<name>A0A4R7Z9I4_9FIRM</name>
<evidence type="ECO:0000313" key="1">
    <source>
        <dbReference type="EMBL" id="TDW06492.1"/>
    </source>
</evidence>
<reference evidence="1 2" key="1">
    <citation type="submission" date="2019-03" db="EMBL/GenBank/DDBJ databases">
        <title>Subsurface microbial communities from deep shales in Ohio and West Virginia, USA.</title>
        <authorList>
            <person name="Wrighton K."/>
        </authorList>
    </citation>
    <scope>NUCLEOTIDE SEQUENCE [LARGE SCALE GENOMIC DNA]</scope>
    <source>
        <strain evidence="1 2">MSL9.2</strain>
    </source>
</reference>
<gene>
    <name evidence="1" type="ORF">C8C77_105128</name>
</gene>
<proteinExistence type="predicted"/>
<comment type="caution">
    <text evidence="1">The sequence shown here is derived from an EMBL/GenBank/DDBJ whole genome shotgun (WGS) entry which is preliminary data.</text>
</comment>
<sequence>MSEDATLYLTLDEVDDLFEDYSVVDSLEPGAQGFVFKVKREEEELL</sequence>
<evidence type="ECO:0000313" key="2">
    <source>
        <dbReference type="Proteomes" id="UP000294697"/>
    </source>
</evidence>